<dbReference type="PANTHER" id="PTHR30489">
    <property type="entry name" value="LIPOPROTEIN-RELEASING SYSTEM TRANSMEMBRANE PROTEIN LOLE"/>
    <property type="match status" value="1"/>
</dbReference>
<organism evidence="9 10">
    <name type="scientific">Leucobacter viscericola</name>
    <dbReference type="NCBI Taxonomy" id="2714935"/>
    <lineage>
        <taxon>Bacteria</taxon>
        <taxon>Bacillati</taxon>
        <taxon>Actinomycetota</taxon>
        <taxon>Actinomycetes</taxon>
        <taxon>Micrococcales</taxon>
        <taxon>Microbacteriaceae</taxon>
        <taxon>Leucobacter</taxon>
    </lineage>
</organism>
<feature type="transmembrane region" description="Helical" evidence="7">
    <location>
        <begin position="149"/>
        <end position="174"/>
    </location>
</feature>
<dbReference type="GO" id="GO:0044874">
    <property type="term" value="P:lipoprotein localization to outer membrane"/>
    <property type="evidence" value="ECO:0007669"/>
    <property type="project" value="TreeGrafter"/>
</dbReference>
<sequence>MIRVAFTTLRADWRLWIGPVIVVGSTALLLTLVVTYWWSLGTPQAESTLATLGRSLDEVRASSYMLYVVIALSVVIVLGSNTAVTIRAQRYQIATLRLAGARPRQVRAAITLQVLAVSFVGTFLGYFLALPLVQPATDTLTRMSTRTDTHITAVADGVVLLFTLACTLVVCWLASFRPARIAAKTPAVAAVRDEPQASKKMGVVRWIGFGLAVSMVFMILIGAIASVFYVSSPGEAFAAGASNSITLGITLAATFGFAAPLMIPAIMRLWTSIVPPTRPAWYLARQSAFHRFALSSTTIVPLTVGFTLFGVIFGSIATWQTALNITGISEPLNTLDTYVVLTPVAVITGVGSVTNLFMTGRDRQRELALTRTAGARPGTLRAQVALEALIYVVTAGIVALIATIVTVLTQSVTYVLSGGPFAPSLDLTQFALLLPVAYVAMLLVVALPAYSASHKDLRSALTPA</sequence>
<reference evidence="9 10" key="1">
    <citation type="submission" date="2020-03" db="EMBL/GenBank/DDBJ databases">
        <title>Leucobacter sp. nov., isolated from beetles.</title>
        <authorList>
            <person name="Hyun D.-W."/>
            <person name="Bae J.-W."/>
        </authorList>
    </citation>
    <scope>NUCLEOTIDE SEQUENCE [LARGE SCALE GENOMIC DNA]</scope>
    <source>
        <strain evidence="9 10">HDW9C</strain>
    </source>
</reference>
<evidence type="ECO:0000256" key="4">
    <source>
        <dbReference type="ARBA" id="ARBA00022692"/>
    </source>
</evidence>
<evidence type="ECO:0000313" key="9">
    <source>
        <dbReference type="EMBL" id="QIK63458.1"/>
    </source>
</evidence>
<evidence type="ECO:0000256" key="5">
    <source>
        <dbReference type="ARBA" id="ARBA00022989"/>
    </source>
</evidence>
<keyword evidence="6 7" id="KW-0472">Membrane</keyword>
<comment type="subcellular location">
    <subcellularLocation>
        <location evidence="1">Cell membrane</location>
        <topology evidence="1">Multi-pass membrane protein</topology>
    </subcellularLocation>
</comment>
<dbReference type="Proteomes" id="UP000502677">
    <property type="component" value="Chromosome"/>
</dbReference>
<keyword evidence="3" id="KW-1003">Cell membrane</keyword>
<gene>
    <name evidence="9" type="ORF">G7068_09780</name>
</gene>
<dbReference type="InterPro" id="IPR051447">
    <property type="entry name" value="Lipoprotein-release_system"/>
</dbReference>
<evidence type="ECO:0000256" key="3">
    <source>
        <dbReference type="ARBA" id="ARBA00022475"/>
    </source>
</evidence>
<evidence type="ECO:0000256" key="1">
    <source>
        <dbReference type="ARBA" id="ARBA00004651"/>
    </source>
</evidence>
<feature type="transmembrane region" description="Helical" evidence="7">
    <location>
        <begin position="292"/>
        <end position="317"/>
    </location>
</feature>
<feature type="domain" description="ABC3 transporter permease C-terminal" evidence="8">
    <location>
        <begin position="344"/>
        <end position="456"/>
    </location>
</feature>
<evidence type="ECO:0000256" key="7">
    <source>
        <dbReference type="SAM" id="Phobius"/>
    </source>
</evidence>
<accession>A0A6G7XGF6</accession>
<feature type="transmembrane region" description="Helical" evidence="7">
    <location>
        <begin position="64"/>
        <end position="86"/>
    </location>
</feature>
<evidence type="ECO:0000256" key="6">
    <source>
        <dbReference type="ARBA" id="ARBA00023136"/>
    </source>
</evidence>
<dbReference type="GO" id="GO:0098797">
    <property type="term" value="C:plasma membrane protein complex"/>
    <property type="evidence" value="ECO:0007669"/>
    <property type="project" value="TreeGrafter"/>
</dbReference>
<protein>
    <submittedName>
        <fullName evidence="9">ABC transporter permease</fullName>
    </submittedName>
</protein>
<keyword evidence="5 7" id="KW-1133">Transmembrane helix</keyword>
<feature type="transmembrane region" description="Helical" evidence="7">
    <location>
        <begin position="388"/>
        <end position="410"/>
    </location>
</feature>
<dbReference type="KEGG" id="lvi:G7068_09780"/>
<proteinExistence type="inferred from homology"/>
<comment type="similarity">
    <text evidence="2">Belongs to the ABC-4 integral membrane protein family. LolC/E subfamily.</text>
</comment>
<evidence type="ECO:0000256" key="2">
    <source>
        <dbReference type="ARBA" id="ARBA00005236"/>
    </source>
</evidence>
<dbReference type="RefSeq" id="WP_166291584.1">
    <property type="nucleotide sequence ID" value="NZ_CP049863.1"/>
</dbReference>
<feature type="domain" description="ABC3 transporter permease C-terminal" evidence="8">
    <location>
        <begin position="65"/>
        <end position="181"/>
    </location>
</feature>
<feature type="transmembrane region" description="Helical" evidence="7">
    <location>
        <begin position="337"/>
        <end position="358"/>
    </location>
</feature>
<feature type="transmembrane region" description="Helical" evidence="7">
    <location>
        <begin position="15"/>
        <end position="38"/>
    </location>
</feature>
<evidence type="ECO:0000259" key="8">
    <source>
        <dbReference type="Pfam" id="PF02687"/>
    </source>
</evidence>
<dbReference type="PANTHER" id="PTHR30489:SF0">
    <property type="entry name" value="LIPOPROTEIN-RELEASING SYSTEM TRANSMEMBRANE PROTEIN LOLE"/>
    <property type="match status" value="1"/>
</dbReference>
<evidence type="ECO:0000313" key="10">
    <source>
        <dbReference type="Proteomes" id="UP000502677"/>
    </source>
</evidence>
<feature type="transmembrane region" description="Helical" evidence="7">
    <location>
        <begin position="206"/>
        <end position="229"/>
    </location>
</feature>
<dbReference type="Pfam" id="PF02687">
    <property type="entry name" value="FtsX"/>
    <property type="match status" value="2"/>
</dbReference>
<keyword evidence="4 7" id="KW-0812">Transmembrane</keyword>
<dbReference type="AlphaFoldDB" id="A0A6G7XGF6"/>
<keyword evidence="10" id="KW-1185">Reference proteome</keyword>
<feature type="transmembrane region" description="Helical" evidence="7">
    <location>
        <begin position="249"/>
        <end position="271"/>
    </location>
</feature>
<dbReference type="InterPro" id="IPR003838">
    <property type="entry name" value="ABC3_permease_C"/>
</dbReference>
<name>A0A6G7XGF6_9MICO</name>
<feature type="transmembrane region" description="Helical" evidence="7">
    <location>
        <begin position="106"/>
        <end position="129"/>
    </location>
</feature>
<dbReference type="EMBL" id="CP049863">
    <property type="protein sequence ID" value="QIK63458.1"/>
    <property type="molecule type" value="Genomic_DNA"/>
</dbReference>
<feature type="transmembrane region" description="Helical" evidence="7">
    <location>
        <begin position="430"/>
        <end position="450"/>
    </location>
</feature>